<evidence type="ECO:0000313" key="1">
    <source>
        <dbReference type="EMBL" id="KAF0038769.1"/>
    </source>
</evidence>
<sequence>MDLSTDLMCRTEKLNGTLASTADHQNRRTGEISTELMHICHLDRTRPLQQTAAKVERHAGPPFTMLSFML</sequence>
<accession>A0A6A4T197</accession>
<protein>
    <submittedName>
        <fullName evidence="1">Uncharacterized protein</fullName>
    </submittedName>
</protein>
<comment type="caution">
    <text evidence="1">The sequence shown here is derived from an EMBL/GenBank/DDBJ whole genome shotgun (WGS) entry which is preliminary data.</text>
</comment>
<dbReference type="EMBL" id="VEVO01000008">
    <property type="protein sequence ID" value="KAF0038769.1"/>
    <property type="molecule type" value="Genomic_DNA"/>
</dbReference>
<reference evidence="1 2" key="1">
    <citation type="submission" date="2019-06" db="EMBL/GenBank/DDBJ databases">
        <title>Draft genomes of female and male turbot (Scophthalmus maximus).</title>
        <authorList>
            <person name="Xu H."/>
            <person name="Xu X.-W."/>
            <person name="Shao C."/>
            <person name="Chen S."/>
        </authorList>
    </citation>
    <scope>NUCLEOTIDE SEQUENCE [LARGE SCALE GENOMIC DNA]</scope>
    <source>
        <strain evidence="1">Ysfricsl-2016a</strain>
        <tissue evidence="1">Blood</tissue>
    </source>
</reference>
<proteinExistence type="predicted"/>
<gene>
    <name evidence="1" type="ORF">F2P81_009253</name>
</gene>
<dbReference type="Proteomes" id="UP000438429">
    <property type="component" value="Unassembled WGS sequence"/>
</dbReference>
<name>A0A6A4T197_SCOMX</name>
<organism evidence="1 2">
    <name type="scientific">Scophthalmus maximus</name>
    <name type="common">Turbot</name>
    <name type="synonym">Psetta maxima</name>
    <dbReference type="NCBI Taxonomy" id="52904"/>
    <lineage>
        <taxon>Eukaryota</taxon>
        <taxon>Metazoa</taxon>
        <taxon>Chordata</taxon>
        <taxon>Craniata</taxon>
        <taxon>Vertebrata</taxon>
        <taxon>Euteleostomi</taxon>
        <taxon>Actinopterygii</taxon>
        <taxon>Neopterygii</taxon>
        <taxon>Teleostei</taxon>
        <taxon>Neoteleostei</taxon>
        <taxon>Acanthomorphata</taxon>
        <taxon>Carangaria</taxon>
        <taxon>Pleuronectiformes</taxon>
        <taxon>Pleuronectoidei</taxon>
        <taxon>Scophthalmidae</taxon>
        <taxon>Scophthalmus</taxon>
    </lineage>
</organism>
<evidence type="ECO:0000313" key="2">
    <source>
        <dbReference type="Proteomes" id="UP000438429"/>
    </source>
</evidence>
<dbReference type="AlphaFoldDB" id="A0A6A4T197"/>